<dbReference type="Proteomes" id="UP000324800">
    <property type="component" value="Unassembled WGS sequence"/>
</dbReference>
<organism evidence="1 2">
    <name type="scientific">Streblomastix strix</name>
    <dbReference type="NCBI Taxonomy" id="222440"/>
    <lineage>
        <taxon>Eukaryota</taxon>
        <taxon>Metamonada</taxon>
        <taxon>Preaxostyla</taxon>
        <taxon>Oxymonadida</taxon>
        <taxon>Streblomastigidae</taxon>
        <taxon>Streblomastix</taxon>
    </lineage>
</organism>
<proteinExistence type="predicted"/>
<evidence type="ECO:0000313" key="2">
    <source>
        <dbReference type="Proteomes" id="UP000324800"/>
    </source>
</evidence>
<sequence length="95" mass="10733">MRNQVISCQSIQVIQNGDNKCNPKKDKEKQKSRGIILQTYREIPDIVQHYFVVTFKSLAGKVIFAGNNNSSTITAAQSDDYPLTELLDNCERLLS</sequence>
<reference evidence="1 2" key="1">
    <citation type="submission" date="2019-03" db="EMBL/GenBank/DDBJ databases">
        <title>Single cell metagenomics reveals metabolic interactions within the superorganism composed of flagellate Streblomastix strix and complex community of Bacteroidetes bacteria on its surface.</title>
        <authorList>
            <person name="Treitli S.C."/>
            <person name="Kolisko M."/>
            <person name="Husnik F."/>
            <person name="Keeling P."/>
            <person name="Hampl V."/>
        </authorList>
    </citation>
    <scope>NUCLEOTIDE SEQUENCE [LARGE SCALE GENOMIC DNA]</scope>
    <source>
        <strain evidence="1">ST1C</strain>
    </source>
</reference>
<dbReference type="AlphaFoldDB" id="A0A5J4WJ36"/>
<gene>
    <name evidence="1" type="ORF">EZS28_009465</name>
</gene>
<comment type="caution">
    <text evidence="1">The sequence shown here is derived from an EMBL/GenBank/DDBJ whole genome shotgun (WGS) entry which is preliminary data.</text>
</comment>
<accession>A0A5J4WJ36</accession>
<protein>
    <submittedName>
        <fullName evidence="1">Uncharacterized protein</fullName>
    </submittedName>
</protein>
<name>A0A5J4WJ36_9EUKA</name>
<dbReference type="EMBL" id="SNRW01001792">
    <property type="protein sequence ID" value="KAA6395007.1"/>
    <property type="molecule type" value="Genomic_DNA"/>
</dbReference>
<evidence type="ECO:0000313" key="1">
    <source>
        <dbReference type="EMBL" id="KAA6395007.1"/>
    </source>
</evidence>